<keyword evidence="3" id="KW-1185">Reference proteome</keyword>
<gene>
    <name evidence="2" type="ORF">NDR86_13715</name>
</gene>
<keyword evidence="1" id="KW-0812">Transmembrane</keyword>
<feature type="transmembrane region" description="Helical" evidence="1">
    <location>
        <begin position="166"/>
        <end position="190"/>
    </location>
</feature>
<evidence type="ECO:0000313" key="2">
    <source>
        <dbReference type="EMBL" id="MCM6774531.1"/>
    </source>
</evidence>
<evidence type="ECO:0000256" key="1">
    <source>
        <dbReference type="SAM" id="Phobius"/>
    </source>
</evidence>
<dbReference type="Proteomes" id="UP001139157">
    <property type="component" value="Unassembled WGS sequence"/>
</dbReference>
<reference evidence="2" key="1">
    <citation type="submission" date="2022-06" db="EMBL/GenBank/DDBJ databases">
        <title>Novel species in genus nocardia.</title>
        <authorList>
            <person name="Li F."/>
        </authorList>
    </citation>
    <scope>NUCLEOTIDE SEQUENCE</scope>
    <source>
        <strain evidence="2">CDC141</strain>
    </source>
</reference>
<feature type="transmembrane region" description="Helical" evidence="1">
    <location>
        <begin position="617"/>
        <end position="638"/>
    </location>
</feature>
<feature type="transmembrane region" description="Helical" evidence="1">
    <location>
        <begin position="196"/>
        <end position="223"/>
    </location>
</feature>
<keyword evidence="1" id="KW-1133">Transmembrane helix</keyword>
<feature type="transmembrane region" description="Helical" evidence="1">
    <location>
        <begin position="564"/>
        <end position="583"/>
    </location>
</feature>
<accession>A0A9X2E6G4</accession>
<dbReference type="RefSeq" id="WP_251912214.1">
    <property type="nucleotide sequence ID" value="NZ_JAMRXG010000005.1"/>
</dbReference>
<dbReference type="AlphaFoldDB" id="A0A9X2E6G4"/>
<keyword evidence="1" id="KW-0472">Membrane</keyword>
<feature type="transmembrane region" description="Helical" evidence="1">
    <location>
        <begin position="122"/>
        <end position="140"/>
    </location>
</feature>
<evidence type="ECO:0000313" key="3">
    <source>
        <dbReference type="Proteomes" id="UP001139157"/>
    </source>
</evidence>
<organism evidence="2 3">
    <name type="scientific">Nocardia pulmonis</name>
    <dbReference type="NCBI Taxonomy" id="2951408"/>
    <lineage>
        <taxon>Bacteria</taxon>
        <taxon>Bacillati</taxon>
        <taxon>Actinomycetota</taxon>
        <taxon>Actinomycetes</taxon>
        <taxon>Mycobacteriales</taxon>
        <taxon>Nocardiaceae</taxon>
        <taxon>Nocardia</taxon>
    </lineage>
</organism>
<feature type="transmembrane region" description="Helical" evidence="1">
    <location>
        <begin position="522"/>
        <end position="543"/>
    </location>
</feature>
<feature type="transmembrane region" description="Helical" evidence="1">
    <location>
        <begin position="243"/>
        <end position="266"/>
    </location>
</feature>
<proteinExistence type="predicted"/>
<protein>
    <submittedName>
        <fullName evidence="2">Uncharacterized protein</fullName>
    </submittedName>
</protein>
<dbReference type="EMBL" id="JAMRXG010000005">
    <property type="protein sequence ID" value="MCM6774531.1"/>
    <property type="molecule type" value="Genomic_DNA"/>
</dbReference>
<comment type="caution">
    <text evidence="2">The sequence shown here is derived from an EMBL/GenBank/DDBJ whole genome shotgun (WGS) entry which is preliminary data.</text>
</comment>
<name>A0A9X2E6G4_9NOCA</name>
<sequence>MADTITTVATQHHATIMRVDPDFHDVNHRQHLFVVNGETDTGEPIQNRLAAFGRSPAMQFDISPISRDDRLDPRTEYRIYGSQTAAADLRARFEQIGLYGRWLPAKSFGDVATIWALQAWEVILGLLTALVALTMGGVLLDARRYAVWRAHGASTSHVIWRDMRGLIRFGMCAGAVAAVITSGFLCWYNGFAQFSVFAYGFAIAAVAMGIVVTLSYLVAIALVTTTPIVAALKGRLKLGPALLGLYPLRIIAVLAIAPAVVAVLAAHSDLANQAAANSYIERGGDAVNIAFPGSRTQETADKNDEETGRWIRNLDSHGRVIIVNREWLQAPYLPLHVTPTGAEMISVNDTFLANQPVLDPAGSRYGPAPENTVRIIIPESLRQYGEFITAAIRRSFNPENLPDRAHPPRIQQLLAADGQTFFAYAATGGIIPASPPSTRIRKMNQPMIHDPVIVSYPNGTELISDIRYAAWASQSRVVFSSSDITSAIDKTLPSDHILGMLPITTQLDDNHTTTIRRLVTELSVLGLMVLALVSITITTCVLYTRKNVRTIFAGHLAGQSFWRIHRRILLWEALLPVGILAWICGDNWRRARARAFFIDGLNVPPPPQLAAPDWSRIVPGSIAVLLATALLTAILAVAHRRITTK</sequence>